<protein>
    <recommendedName>
        <fullName evidence="1">Putative auto-transporter adhesin head GIN domain-containing protein</fullName>
    </recommendedName>
</protein>
<reference evidence="2 3" key="1">
    <citation type="submission" date="2016-08" db="EMBL/GenBank/DDBJ databases">
        <title>Hymenobacter coccineus sp. nov., Hymenobacter lapidarius sp. nov. and Hymenobacter glacialis sp. nov., isolated from Antarctic soil.</title>
        <authorList>
            <person name="Sedlacek I."/>
            <person name="Kralova S."/>
            <person name="Kyrova K."/>
            <person name="Maslanova I."/>
            <person name="Stankova E."/>
            <person name="Vrbovska V."/>
            <person name="Nemec M."/>
            <person name="Bartak M."/>
            <person name="Svec P."/>
            <person name="Busse H.-J."/>
            <person name="Pantucek R."/>
        </authorList>
    </citation>
    <scope>NUCLEOTIDE SEQUENCE [LARGE SCALE GENOMIC DNA]</scope>
    <source>
        <strain evidence="2 3">CCM 8643</strain>
    </source>
</reference>
<dbReference type="Gene3D" id="2.160.20.120">
    <property type="match status" value="1"/>
</dbReference>
<dbReference type="InterPro" id="IPR021255">
    <property type="entry name" value="DUF2807"/>
</dbReference>
<keyword evidence="3" id="KW-1185">Reference proteome</keyword>
<dbReference type="STRING" id="1908237.BEN47_00980"/>
<accession>A0A1G1TA60</accession>
<dbReference type="AlphaFoldDB" id="A0A1G1TA60"/>
<gene>
    <name evidence="2" type="ORF">BEN47_00980</name>
</gene>
<sequence length="272" mass="29299">MIKFEKQMRDTSLRPQVSRAGGFGGRALVGRAIAGLALLAGLSACGPGHGGDCLKSTGPIITERRAVEAGLVTVTAYDNVDLRLVQDTQTYAEVRAGKNLIGDIEFTRKGNSLEIANTSRCNWARRYDSPRVVTLHLPSITNVFLRGQGNGSTVGQFVQDTIFFHNIGSGDYDIDVKAKLLFLDQYELGDINVRGTAEEMNFTLGGIGRLFAQNLALRRCYFTMTRDSGGDAHVRASDAVAGTHAGTGTLYYGGNPAFTEIRITGKGSQKTE</sequence>
<organism evidence="2 3">
    <name type="scientific">Hymenobacter lapidarius</name>
    <dbReference type="NCBI Taxonomy" id="1908237"/>
    <lineage>
        <taxon>Bacteria</taxon>
        <taxon>Pseudomonadati</taxon>
        <taxon>Bacteroidota</taxon>
        <taxon>Cytophagia</taxon>
        <taxon>Cytophagales</taxon>
        <taxon>Hymenobacteraceae</taxon>
        <taxon>Hymenobacter</taxon>
    </lineage>
</organism>
<dbReference type="Pfam" id="PF10988">
    <property type="entry name" value="DUF2807"/>
    <property type="match status" value="1"/>
</dbReference>
<feature type="domain" description="Putative auto-transporter adhesin head GIN" evidence="1">
    <location>
        <begin position="73"/>
        <end position="256"/>
    </location>
</feature>
<dbReference type="EMBL" id="MDZB01000074">
    <property type="protein sequence ID" value="OGX87759.1"/>
    <property type="molecule type" value="Genomic_DNA"/>
</dbReference>
<evidence type="ECO:0000313" key="3">
    <source>
        <dbReference type="Proteomes" id="UP000176294"/>
    </source>
</evidence>
<proteinExistence type="predicted"/>
<evidence type="ECO:0000313" key="2">
    <source>
        <dbReference type="EMBL" id="OGX87759.1"/>
    </source>
</evidence>
<name>A0A1G1TA60_9BACT</name>
<dbReference type="Proteomes" id="UP000176294">
    <property type="component" value="Unassembled WGS sequence"/>
</dbReference>
<comment type="caution">
    <text evidence="2">The sequence shown here is derived from an EMBL/GenBank/DDBJ whole genome shotgun (WGS) entry which is preliminary data.</text>
</comment>
<evidence type="ECO:0000259" key="1">
    <source>
        <dbReference type="Pfam" id="PF10988"/>
    </source>
</evidence>